<proteinExistence type="predicted"/>
<dbReference type="Proteomes" id="UP000279029">
    <property type="component" value="Chromosome"/>
</dbReference>
<dbReference type="RefSeq" id="WP_125136168.1">
    <property type="nucleotide sequence ID" value="NZ_LR130778.1"/>
</dbReference>
<accession>A0A3P7NU88</accession>
<dbReference type="InterPro" id="IPR028976">
    <property type="entry name" value="CheC-like_sf"/>
</dbReference>
<sequence>MFSAFFGNYLLNKGIVTGEQLSQVLENQRIIRLKLGMLAINAGYMNARQVDEIHELQALKDKRFGDLAIEKGYLTSVQLDALLKQQKSEHLLLAQALIDDGLITIEGFEKEINNYKKEHGLTDEQLDALKHNNVEMVVHAFLAFGESTLSKHYSDYVTLFLKNMIRFIDADLRIDRVEKIDTIQLPHLVRQTITGDARIFTGLSGEELPFITLAGRYADEKFDKIEEYPIDAAGEFLNFHNGLFTVNLSDEGIEMTLDVQSYLEDSTLTPSNQLYHIPIYTSFGVIDLIIGQL</sequence>
<keyword evidence="3" id="KW-1185">Reference proteome</keyword>
<reference evidence="2 3" key="1">
    <citation type="submission" date="2018-09" db="EMBL/GenBank/DDBJ databases">
        <authorList>
            <person name="Postec A."/>
        </authorList>
    </citation>
    <scope>NUCLEOTIDE SEQUENCE [LARGE SCALE GENOMIC DNA]</scope>
    <source>
        <strain evidence="2">70B-A</strain>
    </source>
</reference>
<dbReference type="GO" id="GO:0006935">
    <property type="term" value="P:chemotaxis"/>
    <property type="evidence" value="ECO:0007669"/>
    <property type="project" value="UniProtKB-KW"/>
</dbReference>
<gene>
    <name evidence="2" type="ORF">PATL70BA_0840</name>
</gene>
<evidence type="ECO:0000313" key="3">
    <source>
        <dbReference type="Proteomes" id="UP000279029"/>
    </source>
</evidence>
<protein>
    <recommendedName>
        <fullName evidence="4">Chemotaxis protein CheX</fullName>
    </recommendedName>
</protein>
<dbReference type="Gene3D" id="3.40.1550.10">
    <property type="entry name" value="CheC-like"/>
    <property type="match status" value="1"/>
</dbReference>
<name>A0A3P7NU88_9FIRM</name>
<evidence type="ECO:0008006" key="4">
    <source>
        <dbReference type="Google" id="ProtNLM"/>
    </source>
</evidence>
<evidence type="ECO:0000313" key="2">
    <source>
        <dbReference type="EMBL" id="VDN46714.1"/>
    </source>
</evidence>
<dbReference type="KEGG" id="cbar:PATL70BA_0840"/>
<evidence type="ECO:0000256" key="1">
    <source>
        <dbReference type="ARBA" id="ARBA00022500"/>
    </source>
</evidence>
<dbReference type="AlphaFoldDB" id="A0A3P7NU88"/>
<dbReference type="OrthoDB" id="5614404at2"/>
<organism evidence="2 3">
    <name type="scientific">Petrocella atlantisensis</name>
    <dbReference type="NCBI Taxonomy" id="2173034"/>
    <lineage>
        <taxon>Bacteria</taxon>
        <taxon>Bacillati</taxon>
        <taxon>Bacillota</taxon>
        <taxon>Clostridia</taxon>
        <taxon>Lachnospirales</taxon>
        <taxon>Vallitaleaceae</taxon>
        <taxon>Petrocella</taxon>
    </lineage>
</organism>
<keyword evidence="1" id="KW-0145">Chemotaxis</keyword>
<dbReference type="EMBL" id="LR130778">
    <property type="protein sequence ID" value="VDN46714.1"/>
    <property type="molecule type" value="Genomic_DNA"/>
</dbReference>